<evidence type="ECO:0000259" key="7">
    <source>
        <dbReference type="PROSITE" id="PS51471"/>
    </source>
</evidence>
<dbReference type="InterPro" id="IPR050295">
    <property type="entry name" value="Plant_2OG-oxidoreductases"/>
</dbReference>
<accession>A0A0E0IDF5</accession>
<comment type="similarity">
    <text evidence="1 5">Belongs to the iron/ascorbate-dependent oxidoreductase family.</text>
</comment>
<evidence type="ECO:0000256" key="6">
    <source>
        <dbReference type="SAM" id="MobiDB-lite"/>
    </source>
</evidence>
<dbReference type="Pfam" id="PF14226">
    <property type="entry name" value="DIOX_N"/>
    <property type="match status" value="1"/>
</dbReference>
<organism evidence="8">
    <name type="scientific">Oryza nivara</name>
    <name type="common">Indian wild rice</name>
    <name type="synonym">Oryza sativa f. spontanea</name>
    <dbReference type="NCBI Taxonomy" id="4536"/>
    <lineage>
        <taxon>Eukaryota</taxon>
        <taxon>Viridiplantae</taxon>
        <taxon>Streptophyta</taxon>
        <taxon>Embryophyta</taxon>
        <taxon>Tracheophyta</taxon>
        <taxon>Spermatophyta</taxon>
        <taxon>Magnoliopsida</taxon>
        <taxon>Liliopsida</taxon>
        <taxon>Poales</taxon>
        <taxon>Poaceae</taxon>
        <taxon>BOP clade</taxon>
        <taxon>Oryzoideae</taxon>
        <taxon>Oryzeae</taxon>
        <taxon>Oryzinae</taxon>
        <taxon>Oryza</taxon>
    </lineage>
</organism>
<evidence type="ECO:0000313" key="8">
    <source>
        <dbReference type="EnsemblPlants" id="ONIVA08G20330.1"/>
    </source>
</evidence>
<dbReference type="InterPro" id="IPR044861">
    <property type="entry name" value="IPNS-like_FE2OG_OXY"/>
</dbReference>
<evidence type="ECO:0000256" key="5">
    <source>
        <dbReference type="RuleBase" id="RU003682"/>
    </source>
</evidence>
<dbReference type="STRING" id="4536.A0A0E0IDF5"/>
<dbReference type="Gramene" id="ONIVA08G20330.1">
    <property type="protein sequence ID" value="ONIVA08G20330.1"/>
    <property type="gene ID" value="ONIVA08G20330"/>
</dbReference>
<dbReference type="OMA" id="GMKHRDY"/>
<keyword evidence="2 5" id="KW-0479">Metal-binding</keyword>
<dbReference type="SUPFAM" id="SSF51197">
    <property type="entry name" value="Clavaminate synthase-like"/>
    <property type="match status" value="1"/>
</dbReference>
<dbReference type="Proteomes" id="UP000006591">
    <property type="component" value="Chromosome 8"/>
</dbReference>
<sequence>MGLLAQLGFELNELTSTSSASSSLSNCFITKSKYAGYGPGPTLMNHGKPSSCSAGKPISAMAPVSTGMCTRPHHAWPYTTLTAHDCVKNVNATAAAARHGARPEEERVVDEDAHGRPPPAPGGGSGLVPEELCTAMVAPSRLPSHEEQSAAAAADGSATPSQGIPVVDLGVLINGAADERSRAIRDLGRACEDWGFFMVTNHGVPEALREAIMDACKELFRLPLEEKKEFMRAKPMDPIRIGTGFYSVVDAVPCRRDYLKMFSHPEFHCPEKPAKLREIATEYATCTRALLLELTKAISESLGLAGGRLSEALNLESCFQILVGNHYPACSRPDEQAMGLSAHSDHGLLTLLFQNGVDGLQVKHDGEWLLAKPLPGSFFVIAGDQLEIVTNGRYKGVLHRAVVGGEQSRMSFVSLIGPCMDTVVEPLPEMAADGRGLEFRGIRYRDYMEMQQSNSINEKTALDIVRVMHQAG</sequence>
<dbReference type="EnsemblPlants" id="ONIVA08G20330.1">
    <property type="protein sequence ID" value="ONIVA08G20330.1"/>
    <property type="gene ID" value="ONIVA08G20330"/>
</dbReference>
<feature type="region of interest" description="Disordered" evidence="6">
    <location>
        <begin position="140"/>
        <end position="160"/>
    </location>
</feature>
<keyword evidence="9" id="KW-1185">Reference proteome</keyword>
<dbReference type="AlphaFoldDB" id="A0A0E0IDF5"/>
<feature type="region of interest" description="Disordered" evidence="6">
    <location>
        <begin position="96"/>
        <end position="125"/>
    </location>
</feature>
<reference evidence="8" key="1">
    <citation type="submission" date="2015-04" db="UniProtKB">
        <authorList>
            <consortium name="EnsemblPlants"/>
        </authorList>
    </citation>
    <scope>IDENTIFICATION</scope>
    <source>
        <strain evidence="8">SL10</strain>
    </source>
</reference>
<keyword evidence="4 5" id="KW-0408">Iron</keyword>
<dbReference type="InterPro" id="IPR005123">
    <property type="entry name" value="Oxoglu/Fe-dep_dioxygenase_dom"/>
</dbReference>
<dbReference type="FunFam" id="2.60.120.330:FF:000042">
    <property type="entry name" value="Flavanone 3-dioxygenase 3"/>
    <property type="match status" value="1"/>
</dbReference>
<dbReference type="InterPro" id="IPR027443">
    <property type="entry name" value="IPNS-like_sf"/>
</dbReference>
<evidence type="ECO:0000313" key="9">
    <source>
        <dbReference type="Proteomes" id="UP000006591"/>
    </source>
</evidence>
<keyword evidence="3 5" id="KW-0560">Oxidoreductase</keyword>
<dbReference type="Gene3D" id="2.60.120.330">
    <property type="entry name" value="B-lactam Antibiotic, Isopenicillin N Synthase, Chain"/>
    <property type="match status" value="1"/>
</dbReference>
<dbReference type="PANTHER" id="PTHR47991">
    <property type="entry name" value="OXOGLUTARATE/IRON-DEPENDENT DIOXYGENASE"/>
    <property type="match status" value="1"/>
</dbReference>
<feature type="domain" description="Fe2OG dioxygenase" evidence="7">
    <location>
        <begin position="314"/>
        <end position="418"/>
    </location>
</feature>
<dbReference type="Pfam" id="PF03171">
    <property type="entry name" value="2OG-FeII_Oxy"/>
    <property type="match status" value="1"/>
</dbReference>
<evidence type="ECO:0000256" key="1">
    <source>
        <dbReference type="ARBA" id="ARBA00008056"/>
    </source>
</evidence>
<evidence type="ECO:0000256" key="2">
    <source>
        <dbReference type="ARBA" id="ARBA00022723"/>
    </source>
</evidence>
<name>A0A0E0IDF5_ORYNI</name>
<evidence type="ECO:0000256" key="4">
    <source>
        <dbReference type="ARBA" id="ARBA00023004"/>
    </source>
</evidence>
<evidence type="ECO:0000256" key="3">
    <source>
        <dbReference type="ARBA" id="ARBA00023002"/>
    </source>
</evidence>
<feature type="compositionally biased region" description="Basic and acidic residues" evidence="6">
    <location>
        <begin position="101"/>
        <end position="115"/>
    </location>
</feature>
<protein>
    <recommendedName>
        <fullName evidence="7">Fe2OG dioxygenase domain-containing protein</fullName>
    </recommendedName>
</protein>
<dbReference type="InterPro" id="IPR026992">
    <property type="entry name" value="DIOX_N"/>
</dbReference>
<dbReference type="GO" id="GO:0046872">
    <property type="term" value="F:metal ion binding"/>
    <property type="evidence" value="ECO:0007669"/>
    <property type="project" value="UniProtKB-KW"/>
</dbReference>
<dbReference type="PROSITE" id="PS51471">
    <property type="entry name" value="FE2OG_OXY"/>
    <property type="match status" value="1"/>
</dbReference>
<reference evidence="8" key="2">
    <citation type="submission" date="2018-04" db="EMBL/GenBank/DDBJ databases">
        <title>OnivRS2 (Oryza nivara Reference Sequence Version 2).</title>
        <authorList>
            <person name="Zhang J."/>
            <person name="Kudrna D."/>
            <person name="Lee S."/>
            <person name="Talag J."/>
            <person name="Rajasekar S."/>
            <person name="Welchert J."/>
            <person name="Hsing Y.-I."/>
            <person name="Wing R.A."/>
        </authorList>
    </citation>
    <scope>NUCLEOTIDE SEQUENCE [LARGE SCALE GENOMIC DNA]</scope>
    <source>
        <strain evidence="8">SL10</strain>
    </source>
</reference>
<proteinExistence type="inferred from homology"/>
<dbReference type="eggNOG" id="KOG0143">
    <property type="taxonomic scope" value="Eukaryota"/>
</dbReference>
<dbReference type="GO" id="GO:0016491">
    <property type="term" value="F:oxidoreductase activity"/>
    <property type="evidence" value="ECO:0007669"/>
    <property type="project" value="UniProtKB-KW"/>
</dbReference>